<proteinExistence type="predicted"/>
<gene>
    <name evidence="1" type="ORF">PQ465_11545</name>
</gene>
<keyword evidence="2" id="KW-1185">Reference proteome</keyword>
<dbReference type="RefSeq" id="WP_274265680.1">
    <property type="nucleotide sequence ID" value="NZ_CP117880.1"/>
</dbReference>
<dbReference type="Proteomes" id="UP001221558">
    <property type="component" value="Chromosome"/>
</dbReference>
<evidence type="ECO:0000313" key="1">
    <source>
        <dbReference type="EMBL" id="WDF66940.1"/>
    </source>
</evidence>
<reference evidence="1 2" key="1">
    <citation type="submission" date="2023-02" db="EMBL/GenBank/DDBJ databases">
        <title>Genome sequence of Sphingobacterium sp. KACC 22765.</title>
        <authorList>
            <person name="Kim S."/>
            <person name="Heo J."/>
            <person name="Kwon S.-W."/>
        </authorList>
    </citation>
    <scope>NUCLEOTIDE SEQUENCE [LARGE SCALE GENOMIC DNA]</scope>
    <source>
        <strain evidence="1 2">KACC 22765</strain>
    </source>
</reference>
<sequence length="91" mass="10220">MDIKPIAIALLTCDENLKNKFNRSVDATAIKREIRSESAIPPKIKMLFATGLAVVAKTVMQIIARTSRDIKPNTHVFLDIMGKNMEHLSER</sequence>
<protein>
    <submittedName>
        <fullName evidence="1">Uncharacterized protein</fullName>
    </submittedName>
</protein>
<accession>A0ABY7WF89</accession>
<name>A0ABY7WF89_9SPHI</name>
<dbReference type="EMBL" id="CP117880">
    <property type="protein sequence ID" value="WDF66940.1"/>
    <property type="molecule type" value="Genomic_DNA"/>
</dbReference>
<evidence type="ECO:0000313" key="2">
    <source>
        <dbReference type="Proteomes" id="UP001221558"/>
    </source>
</evidence>
<organism evidence="1 2">
    <name type="scientific">Sphingobacterium oryzagri</name>
    <dbReference type="NCBI Taxonomy" id="3025669"/>
    <lineage>
        <taxon>Bacteria</taxon>
        <taxon>Pseudomonadati</taxon>
        <taxon>Bacteroidota</taxon>
        <taxon>Sphingobacteriia</taxon>
        <taxon>Sphingobacteriales</taxon>
        <taxon>Sphingobacteriaceae</taxon>
        <taxon>Sphingobacterium</taxon>
    </lineage>
</organism>